<keyword evidence="4" id="KW-1003">Cell membrane</keyword>
<comment type="similarity">
    <text evidence="2">Belongs to the ABC transporter superfamily.</text>
</comment>
<keyword evidence="6" id="KW-0547">Nucleotide-binding</keyword>
<keyword evidence="8" id="KW-1278">Translocase</keyword>
<dbReference type="InterPro" id="IPR050388">
    <property type="entry name" value="ABC_Ni/Peptide_Import"/>
</dbReference>
<dbReference type="InterPro" id="IPR017871">
    <property type="entry name" value="ABC_transporter-like_CS"/>
</dbReference>
<dbReference type="EMBL" id="JAUKWQ010000003">
    <property type="protein sequence ID" value="MDO1582721.1"/>
    <property type="molecule type" value="Genomic_DNA"/>
</dbReference>
<comment type="caution">
    <text evidence="11">The sequence shown here is derived from an EMBL/GenBank/DDBJ whole genome shotgun (WGS) entry which is preliminary data.</text>
</comment>
<feature type="domain" description="ABC transporter" evidence="10">
    <location>
        <begin position="346"/>
        <end position="596"/>
    </location>
</feature>
<evidence type="ECO:0000256" key="2">
    <source>
        <dbReference type="ARBA" id="ARBA00005417"/>
    </source>
</evidence>
<gene>
    <name evidence="11" type="ORF">Q2T52_11580</name>
</gene>
<organism evidence="11 12">
    <name type="scientific">Rhizobium oryzicola</name>
    <dbReference type="NCBI Taxonomy" id="1232668"/>
    <lineage>
        <taxon>Bacteria</taxon>
        <taxon>Pseudomonadati</taxon>
        <taxon>Pseudomonadota</taxon>
        <taxon>Alphaproteobacteria</taxon>
        <taxon>Hyphomicrobiales</taxon>
        <taxon>Rhizobiaceae</taxon>
        <taxon>Rhizobium/Agrobacterium group</taxon>
        <taxon>Rhizobium</taxon>
    </lineage>
</organism>
<evidence type="ECO:0000256" key="3">
    <source>
        <dbReference type="ARBA" id="ARBA00022448"/>
    </source>
</evidence>
<dbReference type="Pfam" id="PF08352">
    <property type="entry name" value="oligo_HPY"/>
    <property type="match status" value="2"/>
</dbReference>
<comment type="subcellular location">
    <subcellularLocation>
        <location evidence="1">Cell inner membrane</location>
        <topology evidence="1">Peripheral membrane protein</topology>
    </subcellularLocation>
</comment>
<reference evidence="11" key="1">
    <citation type="journal article" date="2015" name="Int. J. Syst. Evol. Microbiol.">
        <title>Rhizobium oryzicola sp. nov., potential plant-growth-promoting endophytic bacteria isolated from rice roots.</title>
        <authorList>
            <person name="Zhang X.X."/>
            <person name="Gao J.S."/>
            <person name="Cao Y.H."/>
            <person name="Sheirdil R.A."/>
            <person name="Wang X.C."/>
            <person name="Zhang L."/>
        </authorList>
    </citation>
    <scope>NUCLEOTIDE SEQUENCE</scope>
    <source>
        <strain evidence="11">05753</strain>
    </source>
</reference>
<evidence type="ECO:0000259" key="10">
    <source>
        <dbReference type="PROSITE" id="PS50893"/>
    </source>
</evidence>
<evidence type="ECO:0000256" key="1">
    <source>
        <dbReference type="ARBA" id="ARBA00004417"/>
    </source>
</evidence>
<dbReference type="PANTHER" id="PTHR43297:SF14">
    <property type="entry name" value="ATPASE AAA-TYPE CORE DOMAIN-CONTAINING PROTEIN"/>
    <property type="match status" value="1"/>
</dbReference>
<dbReference type="PROSITE" id="PS00211">
    <property type="entry name" value="ABC_TRANSPORTER_1"/>
    <property type="match status" value="2"/>
</dbReference>
<dbReference type="Proteomes" id="UP001169006">
    <property type="component" value="Unassembled WGS sequence"/>
</dbReference>
<dbReference type="GO" id="GO:0005524">
    <property type="term" value="F:ATP binding"/>
    <property type="evidence" value="ECO:0007669"/>
    <property type="project" value="UniProtKB-KW"/>
</dbReference>
<dbReference type="RefSeq" id="WP_302076893.1">
    <property type="nucleotide sequence ID" value="NZ_JAUKWQ010000003.1"/>
</dbReference>
<evidence type="ECO:0000256" key="9">
    <source>
        <dbReference type="ARBA" id="ARBA00023136"/>
    </source>
</evidence>
<keyword evidence="3" id="KW-0813">Transport</keyword>
<dbReference type="Gene3D" id="3.40.50.300">
    <property type="entry name" value="P-loop containing nucleotide triphosphate hydrolases"/>
    <property type="match status" value="2"/>
</dbReference>
<evidence type="ECO:0000256" key="5">
    <source>
        <dbReference type="ARBA" id="ARBA00022519"/>
    </source>
</evidence>
<dbReference type="PROSITE" id="PS50893">
    <property type="entry name" value="ABC_TRANSPORTER_2"/>
    <property type="match status" value="2"/>
</dbReference>
<evidence type="ECO:0000256" key="7">
    <source>
        <dbReference type="ARBA" id="ARBA00022840"/>
    </source>
</evidence>
<keyword evidence="5" id="KW-0997">Cell inner membrane</keyword>
<dbReference type="NCBIfam" id="TIGR01727">
    <property type="entry name" value="oligo_HPY"/>
    <property type="match status" value="1"/>
</dbReference>
<feature type="domain" description="ABC transporter" evidence="10">
    <location>
        <begin position="6"/>
        <end position="256"/>
    </location>
</feature>
<proteinExistence type="inferred from homology"/>
<dbReference type="InterPro" id="IPR013563">
    <property type="entry name" value="Oligopep_ABC_C"/>
</dbReference>
<keyword evidence="7 11" id="KW-0067">ATP-binding</keyword>
<dbReference type="SUPFAM" id="SSF52540">
    <property type="entry name" value="P-loop containing nucleoside triphosphate hydrolases"/>
    <property type="match status" value="2"/>
</dbReference>
<dbReference type="PANTHER" id="PTHR43297">
    <property type="entry name" value="OLIGOPEPTIDE TRANSPORT ATP-BINDING PROTEIN APPD"/>
    <property type="match status" value="1"/>
</dbReference>
<dbReference type="NCBIfam" id="NF007739">
    <property type="entry name" value="PRK10419.1"/>
    <property type="match status" value="2"/>
</dbReference>
<sequence>MSNPILAAQGLSVESLGGKERFPVLTDLNFTLQPGKILGLVGESGAGKSMIGRTISQYLPNGFAVTQGTLKFDGEDLVTMPAGRRRQLLGREIAFIPQEPLSGLNPVLSVGQQMKEHLLRIGLAPGEHWRERALKEFDAVHLPHGAGLLDKYPHQLSGGMCQRILIAMAFASRPRLLIADEPTTALDVTIQARIVKLIAEMQKRDGTAVIFITHDLRLASQISDEIMVLYAGRPAEIGPAKALFSAPAHPYTRCLQLANPTITGERRGLFILPERMPGLRVLKDLKGCRFASRCPNAVEACTLAEPPFASIGANHIAACIRPEATPDIVPPPAVAAREIEAGKMHLSGEKVTKAYTTNWSPFAKRGTFKAVSNVDFTLGEGEFVGIVGESGSGKSSLARLVVGLDTPTSGKISLAGRDVTANNAPDRAYRRDNIQMVFQDPQSALNPRRRIGSIVTQANEATGLNNSTRERMDRAAELLKEIGLPPDAASRFPSQLSGGQKQRVNIARALCTLPKILVADEIVSGLDVSVQAQLLDLLLKLRDEHGFSMLFISHDLSVVRYLCDRVLVMYRGEVVESGRTETVFAAPQHPYTRSLLAAVPPDDVMTEWSPVLAEAGYQID</sequence>
<evidence type="ECO:0000256" key="8">
    <source>
        <dbReference type="ARBA" id="ARBA00022967"/>
    </source>
</evidence>
<dbReference type="InterPro" id="IPR003593">
    <property type="entry name" value="AAA+_ATPase"/>
</dbReference>
<dbReference type="InterPro" id="IPR027417">
    <property type="entry name" value="P-loop_NTPase"/>
</dbReference>
<dbReference type="Pfam" id="PF00005">
    <property type="entry name" value="ABC_tran"/>
    <property type="match status" value="2"/>
</dbReference>
<keyword evidence="12" id="KW-1185">Reference proteome</keyword>
<reference evidence="11" key="2">
    <citation type="submission" date="2023-07" db="EMBL/GenBank/DDBJ databases">
        <authorList>
            <person name="Sun H."/>
        </authorList>
    </citation>
    <scope>NUCLEOTIDE SEQUENCE</scope>
    <source>
        <strain evidence="11">05753</strain>
    </source>
</reference>
<dbReference type="SMART" id="SM00382">
    <property type="entry name" value="AAA"/>
    <property type="match status" value="2"/>
</dbReference>
<evidence type="ECO:0000256" key="6">
    <source>
        <dbReference type="ARBA" id="ARBA00022741"/>
    </source>
</evidence>
<dbReference type="CDD" id="cd03257">
    <property type="entry name" value="ABC_NikE_OppD_transporters"/>
    <property type="match status" value="2"/>
</dbReference>
<evidence type="ECO:0000313" key="11">
    <source>
        <dbReference type="EMBL" id="MDO1582721.1"/>
    </source>
</evidence>
<evidence type="ECO:0000313" key="12">
    <source>
        <dbReference type="Proteomes" id="UP001169006"/>
    </source>
</evidence>
<dbReference type="NCBIfam" id="NF008453">
    <property type="entry name" value="PRK11308.1"/>
    <property type="match status" value="2"/>
</dbReference>
<dbReference type="InterPro" id="IPR003439">
    <property type="entry name" value="ABC_transporter-like_ATP-bd"/>
</dbReference>
<name>A0ABT8SWJ9_9HYPH</name>
<accession>A0ABT8SWJ9</accession>
<keyword evidence="9" id="KW-0472">Membrane</keyword>
<protein>
    <submittedName>
        <fullName evidence="11">ABC transporter ATP-binding protein</fullName>
    </submittedName>
</protein>
<evidence type="ECO:0000256" key="4">
    <source>
        <dbReference type="ARBA" id="ARBA00022475"/>
    </source>
</evidence>